<dbReference type="InterPro" id="IPR013320">
    <property type="entry name" value="ConA-like_dom_sf"/>
</dbReference>
<dbReference type="SUPFAM" id="SSF75005">
    <property type="entry name" value="Arabinanase/levansucrase/invertase"/>
    <property type="match status" value="1"/>
</dbReference>
<evidence type="ECO:0000313" key="6">
    <source>
        <dbReference type="Proteomes" id="UP001597118"/>
    </source>
</evidence>
<accession>A0ABW4IGA4</accession>
<keyword evidence="6" id="KW-1185">Reference proteome</keyword>
<dbReference type="PANTHER" id="PTHR42800:SF1">
    <property type="entry name" value="EXOINULINASE INUD (AFU_ORTHOLOGUE AFUA_5G00480)"/>
    <property type="match status" value="1"/>
</dbReference>
<feature type="domain" description="Glycosyl hydrolase family 32 N-terminal" evidence="4">
    <location>
        <begin position="351"/>
        <end position="639"/>
    </location>
</feature>
<dbReference type="PANTHER" id="PTHR42800">
    <property type="entry name" value="EXOINULINASE INUD (AFU_ORTHOLOGUE AFUA_5G00480)"/>
    <property type="match status" value="1"/>
</dbReference>
<dbReference type="SMART" id="SM00640">
    <property type="entry name" value="Glyco_32"/>
    <property type="match status" value="1"/>
</dbReference>
<gene>
    <name evidence="5" type="ORF">ACFSAH_18115</name>
</gene>
<organism evidence="5 6">
    <name type="scientific">Pseudopedobacter beijingensis</name>
    <dbReference type="NCBI Taxonomy" id="1207056"/>
    <lineage>
        <taxon>Bacteria</taxon>
        <taxon>Pseudomonadati</taxon>
        <taxon>Bacteroidota</taxon>
        <taxon>Sphingobacteriia</taxon>
        <taxon>Sphingobacteriales</taxon>
        <taxon>Sphingobacteriaceae</taxon>
        <taxon>Pseudopedobacter</taxon>
    </lineage>
</organism>
<evidence type="ECO:0000313" key="5">
    <source>
        <dbReference type="EMBL" id="MFD1631795.1"/>
    </source>
</evidence>
<dbReference type="Proteomes" id="UP001597118">
    <property type="component" value="Unassembled WGS sequence"/>
</dbReference>
<reference evidence="6" key="1">
    <citation type="journal article" date="2019" name="Int. J. Syst. Evol. Microbiol.">
        <title>The Global Catalogue of Microorganisms (GCM) 10K type strain sequencing project: providing services to taxonomists for standard genome sequencing and annotation.</title>
        <authorList>
            <consortium name="The Broad Institute Genomics Platform"/>
            <consortium name="The Broad Institute Genome Sequencing Center for Infectious Disease"/>
            <person name="Wu L."/>
            <person name="Ma J."/>
        </authorList>
    </citation>
    <scope>NUCLEOTIDE SEQUENCE [LARGE SCALE GENOMIC DNA]</scope>
    <source>
        <strain evidence="6">CCUG 53762</strain>
    </source>
</reference>
<proteinExistence type="inferred from homology"/>
<evidence type="ECO:0000256" key="1">
    <source>
        <dbReference type="ARBA" id="ARBA00009902"/>
    </source>
</evidence>
<keyword evidence="2 5" id="KW-0378">Hydrolase</keyword>
<sequence>MKKESIKKSTIPILLLFVSNFLYSQIKPNNLSSIKIIESKTYLQSFDEIKGGIYPSGWGAWNVVASAVKTGTNPRVIEVNIKDSDIAKLNMGGGANTTLASVYTFNKAIGFKNGNQTDYGIYTALNTEGIPNNRRVNVSFDAMIMRNLLGGDGGDLILALALQYRIGDTGSFINLGETIRNGEFQKTSGNEPAASNRFSFELPEVCSNKSIVHLRWITKYISGSYPVSSNNIPSFAIDNFEVVVKAPAPEKEPSLLKMKLKDNYLNIPVSMAGNIKKLDIKIGGKTVRSFEARFTNEKPDYWIFTDVSQFKGKDIEVSSSSVDDNLTKIYQSGKIAGIDSMYKEKNRPQVHYTSMRGWLNDPNGLVYHDGEYHLFYQHYPYDTRWTEIHWGHAVSKDLIHWRELPVALYPDEGGMIFSGSAVVDNNNTAGFNKNNKPSMVVFYTSWNRKDIQTQCMAYSSDDGRTWTKYDQNPILNSGEKLNTVQTRDPKVFWHEPSKKWVMVLYEKDGLSIYNSGNLKNWNYQSHIAGFYECPELYELPVDGNIKNKKWVMSGGSGVYMVGNFDGKVFIPESERLNYVKGTSYGGQTFNNMEDPNRRVQISWGKGINTKGSPFNQQMMFPTELTLRTTRSGVRLYSYPVKEIEKLYDQKHVYKNITQNEANTILKKFNNESPLRLKFKLASRITTTQAGTFSLNGQDLLKVDLRNSFVNDVFYSPSDPTSLEIDVDIIIDKASIETFIDGGAFSFYNQKLMKNEEGFRFHSWTGGLEIKDMYIYTLKSIWEE</sequence>
<dbReference type="RefSeq" id="WP_379664161.1">
    <property type="nucleotide sequence ID" value="NZ_JBHUDG010000050.1"/>
</dbReference>
<dbReference type="CDD" id="cd18622">
    <property type="entry name" value="GH32_Inu-like"/>
    <property type="match status" value="1"/>
</dbReference>
<dbReference type="GO" id="GO:0016787">
    <property type="term" value="F:hydrolase activity"/>
    <property type="evidence" value="ECO:0007669"/>
    <property type="project" value="UniProtKB-KW"/>
</dbReference>
<evidence type="ECO:0000256" key="2">
    <source>
        <dbReference type="ARBA" id="ARBA00022801"/>
    </source>
</evidence>
<comment type="caution">
    <text evidence="5">The sequence shown here is derived from an EMBL/GenBank/DDBJ whole genome shotgun (WGS) entry which is preliminary data.</text>
</comment>
<dbReference type="InterPro" id="IPR023296">
    <property type="entry name" value="Glyco_hydro_beta-prop_sf"/>
</dbReference>
<comment type="similarity">
    <text evidence="1">Belongs to the glycosyl hydrolase 32 family.</text>
</comment>
<protein>
    <submittedName>
        <fullName evidence="5">Glycoside hydrolase family 32 protein</fullName>
    </submittedName>
</protein>
<dbReference type="EMBL" id="JBHUDG010000050">
    <property type="protein sequence ID" value="MFD1631795.1"/>
    <property type="molecule type" value="Genomic_DNA"/>
</dbReference>
<evidence type="ECO:0000259" key="4">
    <source>
        <dbReference type="Pfam" id="PF00251"/>
    </source>
</evidence>
<dbReference type="SUPFAM" id="SSF49899">
    <property type="entry name" value="Concanavalin A-like lectins/glucanases"/>
    <property type="match status" value="1"/>
</dbReference>
<dbReference type="Gene3D" id="2.115.10.20">
    <property type="entry name" value="Glycosyl hydrolase domain, family 43"/>
    <property type="match status" value="1"/>
</dbReference>
<keyword evidence="3" id="KW-0326">Glycosidase</keyword>
<dbReference type="Gene3D" id="2.60.120.560">
    <property type="entry name" value="Exo-inulinase, domain 1"/>
    <property type="match status" value="1"/>
</dbReference>
<dbReference type="InterPro" id="IPR001362">
    <property type="entry name" value="Glyco_hydro_32"/>
</dbReference>
<evidence type="ECO:0000256" key="3">
    <source>
        <dbReference type="ARBA" id="ARBA00023295"/>
    </source>
</evidence>
<dbReference type="InterPro" id="IPR013148">
    <property type="entry name" value="Glyco_hydro_32_N"/>
</dbReference>
<name>A0ABW4IGA4_9SPHI</name>
<dbReference type="Pfam" id="PF00251">
    <property type="entry name" value="Glyco_hydro_32N"/>
    <property type="match status" value="1"/>
</dbReference>